<dbReference type="GO" id="GO:0006355">
    <property type="term" value="P:regulation of DNA-templated transcription"/>
    <property type="evidence" value="ECO:0007669"/>
    <property type="project" value="InterPro"/>
</dbReference>
<name>A0A9D7ST27_9BACT</name>
<gene>
    <name evidence="2" type="ORF">IPP15_02745</name>
</gene>
<dbReference type="AlphaFoldDB" id="A0A9D7ST27"/>
<dbReference type="EMBL" id="JADKGY010000001">
    <property type="protein sequence ID" value="MBK9981337.1"/>
    <property type="molecule type" value="Genomic_DNA"/>
</dbReference>
<dbReference type="InterPro" id="IPR010985">
    <property type="entry name" value="Ribbon_hlx_hlx"/>
</dbReference>
<dbReference type="InterPro" id="IPR013321">
    <property type="entry name" value="Arc_rbn_hlx_hlx"/>
</dbReference>
<feature type="domain" description="Antitoxin FitA-like ribbon-helix-helix" evidence="1">
    <location>
        <begin position="2"/>
        <end position="39"/>
    </location>
</feature>
<organism evidence="2 3">
    <name type="scientific">Candidatus Opimibacter skivensis</name>
    <dbReference type="NCBI Taxonomy" id="2982028"/>
    <lineage>
        <taxon>Bacteria</taxon>
        <taxon>Pseudomonadati</taxon>
        <taxon>Bacteroidota</taxon>
        <taxon>Saprospiria</taxon>
        <taxon>Saprospirales</taxon>
        <taxon>Saprospiraceae</taxon>
        <taxon>Candidatus Opimibacter</taxon>
    </lineage>
</organism>
<evidence type="ECO:0000259" key="1">
    <source>
        <dbReference type="Pfam" id="PF22513"/>
    </source>
</evidence>
<dbReference type="SUPFAM" id="SSF47598">
    <property type="entry name" value="Ribbon-helix-helix"/>
    <property type="match status" value="1"/>
</dbReference>
<protein>
    <recommendedName>
        <fullName evidence="1">Antitoxin FitA-like ribbon-helix-helix domain-containing protein</fullName>
    </recommendedName>
</protein>
<sequence length="79" mass="9114">MPNVTIKGINEDTLKLIKRKAAENNRSLNKEIIELLNRYADTRSPDPKHILKEIDKFKKHFKDVLSETSIKNAIRGGKK</sequence>
<dbReference type="Proteomes" id="UP000808337">
    <property type="component" value="Unassembled WGS sequence"/>
</dbReference>
<evidence type="ECO:0000313" key="3">
    <source>
        <dbReference type="Proteomes" id="UP000808337"/>
    </source>
</evidence>
<evidence type="ECO:0000313" key="2">
    <source>
        <dbReference type="EMBL" id="MBK9981337.1"/>
    </source>
</evidence>
<accession>A0A9D7ST27</accession>
<dbReference type="Pfam" id="PF22513">
    <property type="entry name" value="FitA-like_RHH"/>
    <property type="match status" value="1"/>
</dbReference>
<dbReference type="InterPro" id="IPR053853">
    <property type="entry name" value="FitA-like_RHH"/>
</dbReference>
<dbReference type="Gene3D" id="1.10.1220.10">
    <property type="entry name" value="Met repressor-like"/>
    <property type="match status" value="1"/>
</dbReference>
<proteinExistence type="predicted"/>
<comment type="caution">
    <text evidence="2">The sequence shown here is derived from an EMBL/GenBank/DDBJ whole genome shotgun (WGS) entry which is preliminary data.</text>
</comment>
<reference evidence="2 3" key="1">
    <citation type="submission" date="2020-10" db="EMBL/GenBank/DDBJ databases">
        <title>Connecting structure to function with the recovery of over 1000 high-quality activated sludge metagenome-assembled genomes encoding full-length rRNA genes using long-read sequencing.</title>
        <authorList>
            <person name="Singleton C.M."/>
            <person name="Petriglieri F."/>
            <person name="Kristensen J.M."/>
            <person name="Kirkegaard R.H."/>
            <person name="Michaelsen T.Y."/>
            <person name="Andersen M.H."/>
            <person name="Karst S.M."/>
            <person name="Dueholm M.S."/>
            <person name="Nielsen P.H."/>
            <person name="Albertsen M."/>
        </authorList>
    </citation>
    <scope>NUCLEOTIDE SEQUENCE [LARGE SCALE GENOMIC DNA]</scope>
    <source>
        <strain evidence="2">Ribe_18-Q3-R11-54_MAXAC.273</strain>
    </source>
</reference>